<evidence type="ECO:0000313" key="4">
    <source>
        <dbReference type="EMBL" id="TDP13211.1"/>
    </source>
</evidence>
<dbReference type="RefSeq" id="WP_133602109.1">
    <property type="nucleotide sequence ID" value="NZ_JAUFPJ010000001.1"/>
</dbReference>
<dbReference type="Pfam" id="PF02678">
    <property type="entry name" value="Pirin"/>
    <property type="match status" value="1"/>
</dbReference>
<name>A0A4R6NC24_9BURK</name>
<dbReference type="SUPFAM" id="SSF51182">
    <property type="entry name" value="RmlC-like cupins"/>
    <property type="match status" value="1"/>
</dbReference>
<organism evidence="4 5">
    <name type="scientific">Roseateles asaccharophilus</name>
    <dbReference type="NCBI Taxonomy" id="582607"/>
    <lineage>
        <taxon>Bacteria</taxon>
        <taxon>Pseudomonadati</taxon>
        <taxon>Pseudomonadota</taxon>
        <taxon>Betaproteobacteria</taxon>
        <taxon>Burkholderiales</taxon>
        <taxon>Sphaerotilaceae</taxon>
        <taxon>Roseateles</taxon>
    </lineage>
</organism>
<dbReference type="InterPro" id="IPR014710">
    <property type="entry name" value="RmlC-like_jellyroll"/>
</dbReference>
<dbReference type="EMBL" id="SNXE01000001">
    <property type="protein sequence ID" value="TDP13211.1"/>
    <property type="molecule type" value="Genomic_DNA"/>
</dbReference>
<dbReference type="PANTHER" id="PTHR13903:SF8">
    <property type="entry name" value="PIRIN"/>
    <property type="match status" value="1"/>
</dbReference>
<dbReference type="InterPro" id="IPR003829">
    <property type="entry name" value="Pirin_N_dom"/>
</dbReference>
<dbReference type="InterPro" id="IPR012093">
    <property type="entry name" value="Pirin"/>
</dbReference>
<evidence type="ECO:0000256" key="1">
    <source>
        <dbReference type="ARBA" id="ARBA00008416"/>
    </source>
</evidence>
<evidence type="ECO:0000256" key="2">
    <source>
        <dbReference type="RuleBase" id="RU003457"/>
    </source>
</evidence>
<dbReference type="AlphaFoldDB" id="A0A4R6NC24"/>
<dbReference type="PANTHER" id="PTHR13903">
    <property type="entry name" value="PIRIN-RELATED"/>
    <property type="match status" value="1"/>
</dbReference>
<proteinExistence type="inferred from homology"/>
<dbReference type="InterPro" id="IPR011051">
    <property type="entry name" value="RmlC_Cupin_sf"/>
</dbReference>
<comment type="caution">
    <text evidence="4">The sequence shown here is derived from an EMBL/GenBank/DDBJ whole genome shotgun (WGS) entry which is preliminary data.</text>
</comment>
<evidence type="ECO:0000259" key="3">
    <source>
        <dbReference type="Pfam" id="PF02678"/>
    </source>
</evidence>
<reference evidence="4 5" key="1">
    <citation type="submission" date="2019-03" db="EMBL/GenBank/DDBJ databases">
        <title>Genomic Encyclopedia of Type Strains, Phase IV (KMG-IV): sequencing the most valuable type-strain genomes for metagenomic binning, comparative biology and taxonomic classification.</title>
        <authorList>
            <person name="Goeker M."/>
        </authorList>
    </citation>
    <scope>NUCLEOTIDE SEQUENCE [LARGE SCALE GENOMIC DNA]</scope>
    <source>
        <strain evidence="4 5">DSM 25082</strain>
    </source>
</reference>
<accession>A0A4R6NC24</accession>
<sequence>MTSFRHLLSRTRGQSQGAITRLIDPYVLGEKLKPFVFLDYFEARVQPGFGFGMHPHSGLATLTWQPHTDVRYHDTTGQSGVLPAGGVEWMNAGGGAWHRGHLLGQGMAKGIQLWVAMPPEIEEATAVGLYIPPAAVPLQALPDGQMRVLLGRYGNSGSSIPAHQDMFCGVLELRNATEYHVEVPSGHDVCWACLFEGQAMIAGVRASRAELLVLGGAGRIKVKTSGPAAVLIGTAKRHEFPLVLGGSSVHTNPKSLMRSQHRIRQLGRELAQAGQL</sequence>
<keyword evidence="5" id="KW-1185">Reference proteome</keyword>
<dbReference type="Proteomes" id="UP000295357">
    <property type="component" value="Unassembled WGS sequence"/>
</dbReference>
<feature type="domain" description="Pirin N-terminal" evidence="3">
    <location>
        <begin position="30"/>
        <end position="115"/>
    </location>
</feature>
<dbReference type="Gene3D" id="2.60.120.10">
    <property type="entry name" value="Jelly Rolls"/>
    <property type="match status" value="1"/>
</dbReference>
<comment type="similarity">
    <text evidence="1 2">Belongs to the pirin family.</text>
</comment>
<protein>
    <submittedName>
        <fullName evidence="4">Redox-sensitive bicupin YhaK (Pirin superfamily)</fullName>
    </submittedName>
</protein>
<dbReference type="OrthoDB" id="321327at2"/>
<dbReference type="PIRSF" id="PIRSF006232">
    <property type="entry name" value="Pirin"/>
    <property type="match status" value="1"/>
</dbReference>
<gene>
    <name evidence="4" type="ORF">DFR39_101686</name>
</gene>
<evidence type="ECO:0000313" key="5">
    <source>
        <dbReference type="Proteomes" id="UP000295357"/>
    </source>
</evidence>